<dbReference type="SUPFAM" id="SSF100950">
    <property type="entry name" value="NagB/RpiA/CoA transferase-like"/>
    <property type="match status" value="1"/>
</dbReference>
<dbReference type="Gene3D" id="3.40.50.1360">
    <property type="match status" value="1"/>
</dbReference>
<reference evidence="1 2" key="1">
    <citation type="submission" date="2017-07" db="EMBL/GenBank/DDBJ databases">
        <title>Genome Sequence of Arenibacter algicola Strain SMS7 Isolated from a culture of the Diatom Skeletonema marinoi.</title>
        <authorList>
            <person name="Topel M."/>
            <person name="Pinder M.I.M."/>
            <person name="Johansson O.N."/>
            <person name="Kourtchenko O."/>
            <person name="Godhe A."/>
            <person name="Clarke A.K."/>
        </authorList>
    </citation>
    <scope>NUCLEOTIDE SEQUENCE [LARGE SCALE GENOMIC DNA]</scope>
    <source>
        <strain evidence="1 2">SMS7</strain>
    </source>
</reference>
<name>A0A221UTI7_9FLAO</name>
<evidence type="ECO:0000313" key="1">
    <source>
        <dbReference type="EMBL" id="ASO04632.1"/>
    </source>
</evidence>
<dbReference type="EMBL" id="CP022515">
    <property type="protein sequence ID" value="ASO04632.1"/>
    <property type="molecule type" value="Genomic_DNA"/>
</dbReference>
<dbReference type="AlphaFoldDB" id="A0A221UTI7"/>
<dbReference type="EC" id="3.5.99.6" evidence="1"/>
<gene>
    <name evidence="1" type="ORF">AREALGSMS7_01157</name>
</gene>
<sequence>MEFNYEPSLHVPFRDKKVLERVRSIKREDIEKHQNPEFKIQVVPDADIGVLMLFDIFHRIKTASDANEALVLIMPNPWPHFRVLAHMLNKFKVDCSKLNTFNMDEYADQDGNIAPETWKYGFGHAFKKYFYFNLDKNLRPPENQIHTFTNKNINDYGKMITDLGEADMVYSGPGWTGHLAFIEPDAPEFKTDSMAEWMEMEARIVTLSPFTLAQNSLHGSFGMSGDLAMVPPKAATIGPAQVVRAKNRMQVCGIGVHGTVTSWQRLVTRLVLHGDPTPLVPESVHQLLRTDSYVSESIAMNIEPDFEKGY</sequence>
<dbReference type="RefSeq" id="WP_093977587.1">
    <property type="nucleotide sequence ID" value="NZ_CP022515.1"/>
</dbReference>
<keyword evidence="1" id="KW-0378">Hydrolase</keyword>
<dbReference type="InterPro" id="IPR037171">
    <property type="entry name" value="NagB/RpiA_transferase-like"/>
</dbReference>
<dbReference type="KEGG" id="aalg:AREALGSMS7_01157"/>
<evidence type="ECO:0000313" key="2">
    <source>
        <dbReference type="Proteomes" id="UP000204551"/>
    </source>
</evidence>
<proteinExistence type="predicted"/>
<dbReference type="GO" id="GO:0004342">
    <property type="term" value="F:glucosamine-6-phosphate deaminase activity"/>
    <property type="evidence" value="ECO:0007669"/>
    <property type="project" value="UniProtKB-EC"/>
</dbReference>
<protein>
    <submittedName>
        <fullName evidence="1">Glucosamine-6-phosphate deaminase</fullName>
        <ecNumber evidence="1">3.5.99.6</ecNumber>
    </submittedName>
</protein>
<organism evidence="1 2">
    <name type="scientific">Arenibacter algicola</name>
    <dbReference type="NCBI Taxonomy" id="616991"/>
    <lineage>
        <taxon>Bacteria</taxon>
        <taxon>Pseudomonadati</taxon>
        <taxon>Bacteroidota</taxon>
        <taxon>Flavobacteriia</taxon>
        <taxon>Flavobacteriales</taxon>
        <taxon>Flavobacteriaceae</taxon>
        <taxon>Arenibacter</taxon>
    </lineage>
</organism>
<dbReference type="Proteomes" id="UP000204551">
    <property type="component" value="Chromosome"/>
</dbReference>
<accession>A0A221UTI7</accession>